<keyword evidence="2" id="KW-1185">Reference proteome</keyword>
<accession>A0A803PUY3</accession>
<dbReference type="Gramene" id="evm.model.06.154">
    <property type="protein sequence ID" value="cds.evm.model.06.154"/>
    <property type="gene ID" value="evm.TU.06.154"/>
</dbReference>
<name>A0A803PUY3_CANSA</name>
<reference evidence="1" key="2">
    <citation type="submission" date="2021-03" db="UniProtKB">
        <authorList>
            <consortium name="EnsemblPlants"/>
        </authorList>
    </citation>
    <scope>IDENTIFICATION</scope>
</reference>
<dbReference type="AlphaFoldDB" id="A0A803PUY3"/>
<organism evidence="1 2">
    <name type="scientific">Cannabis sativa</name>
    <name type="common">Hemp</name>
    <name type="synonym">Marijuana</name>
    <dbReference type="NCBI Taxonomy" id="3483"/>
    <lineage>
        <taxon>Eukaryota</taxon>
        <taxon>Viridiplantae</taxon>
        <taxon>Streptophyta</taxon>
        <taxon>Embryophyta</taxon>
        <taxon>Tracheophyta</taxon>
        <taxon>Spermatophyta</taxon>
        <taxon>Magnoliopsida</taxon>
        <taxon>eudicotyledons</taxon>
        <taxon>Gunneridae</taxon>
        <taxon>Pentapetalae</taxon>
        <taxon>rosids</taxon>
        <taxon>fabids</taxon>
        <taxon>Rosales</taxon>
        <taxon>Cannabaceae</taxon>
        <taxon>Cannabis</taxon>
    </lineage>
</organism>
<dbReference type="EnsemblPlants" id="evm.model.06.154">
    <property type="protein sequence ID" value="cds.evm.model.06.154"/>
    <property type="gene ID" value="evm.TU.06.154"/>
</dbReference>
<dbReference type="Proteomes" id="UP000596661">
    <property type="component" value="Chromosome 6"/>
</dbReference>
<reference evidence="1" key="1">
    <citation type="submission" date="2018-11" db="EMBL/GenBank/DDBJ databases">
        <authorList>
            <person name="Grassa J C."/>
        </authorList>
    </citation>
    <scope>NUCLEOTIDE SEQUENCE [LARGE SCALE GENOMIC DNA]</scope>
</reference>
<dbReference type="EMBL" id="UZAU01000554">
    <property type="status" value="NOT_ANNOTATED_CDS"/>
    <property type="molecule type" value="Genomic_DNA"/>
</dbReference>
<evidence type="ECO:0000313" key="1">
    <source>
        <dbReference type="EnsemblPlants" id="cds.evm.model.06.154"/>
    </source>
</evidence>
<protein>
    <submittedName>
        <fullName evidence="1">Uncharacterized protein</fullName>
    </submittedName>
</protein>
<sequence>MQRTKSRARWIFSGLLEPNTIAKGYISCFAQFSRRSPRIESTMFVGSKTMAAMGLTMQFNAATGERDKKSKAVKNLEEVIFGSHYFLDL</sequence>
<evidence type="ECO:0000313" key="2">
    <source>
        <dbReference type="Proteomes" id="UP000596661"/>
    </source>
</evidence>
<proteinExistence type="predicted"/>